<dbReference type="PRINTS" id="PR01021">
    <property type="entry name" value="OMPADOMAIN"/>
</dbReference>
<dbReference type="PROSITE" id="PS51123">
    <property type="entry name" value="OMPA_2"/>
    <property type="match status" value="1"/>
</dbReference>
<organism evidence="6 7">
    <name type="scientific">Pontibacter toksunensis</name>
    <dbReference type="NCBI Taxonomy" id="1332631"/>
    <lineage>
        <taxon>Bacteria</taxon>
        <taxon>Pseudomonadati</taxon>
        <taxon>Bacteroidota</taxon>
        <taxon>Cytophagia</taxon>
        <taxon>Cytophagales</taxon>
        <taxon>Hymenobacteraceae</taxon>
        <taxon>Pontibacter</taxon>
    </lineage>
</organism>
<dbReference type="Pfam" id="PF00691">
    <property type="entry name" value="OmpA"/>
    <property type="match status" value="1"/>
</dbReference>
<dbReference type="PANTHER" id="PTHR30329">
    <property type="entry name" value="STATOR ELEMENT OF FLAGELLAR MOTOR COMPLEX"/>
    <property type="match status" value="1"/>
</dbReference>
<evidence type="ECO:0000256" key="2">
    <source>
        <dbReference type="ARBA" id="ARBA00023136"/>
    </source>
</evidence>
<evidence type="ECO:0000313" key="6">
    <source>
        <dbReference type="EMBL" id="MFD3002919.1"/>
    </source>
</evidence>
<evidence type="ECO:0000256" key="4">
    <source>
        <dbReference type="PROSITE-ProRule" id="PRU00473"/>
    </source>
</evidence>
<dbReference type="Gene3D" id="3.30.1330.60">
    <property type="entry name" value="OmpA-like domain"/>
    <property type="match status" value="1"/>
</dbReference>
<evidence type="ECO:0000313" key="7">
    <source>
        <dbReference type="Proteomes" id="UP001597641"/>
    </source>
</evidence>
<feature type="domain" description="OmpA-like" evidence="5">
    <location>
        <begin position="88"/>
        <end position="207"/>
    </location>
</feature>
<dbReference type="PANTHER" id="PTHR30329:SF21">
    <property type="entry name" value="LIPOPROTEIN YIAD-RELATED"/>
    <property type="match status" value="1"/>
</dbReference>
<dbReference type="EMBL" id="JBHUOX010000021">
    <property type="protein sequence ID" value="MFD3002919.1"/>
    <property type="molecule type" value="Genomic_DNA"/>
</dbReference>
<name>A0ABW6C0W9_9BACT</name>
<comment type="caution">
    <text evidence="6">The sequence shown here is derived from an EMBL/GenBank/DDBJ whole genome shotgun (WGS) entry which is preliminary data.</text>
</comment>
<dbReference type="CDD" id="cd07185">
    <property type="entry name" value="OmpA_C-like"/>
    <property type="match status" value="1"/>
</dbReference>
<keyword evidence="3" id="KW-0998">Cell outer membrane</keyword>
<dbReference type="SUPFAM" id="SSF103088">
    <property type="entry name" value="OmpA-like"/>
    <property type="match status" value="1"/>
</dbReference>
<dbReference type="PROSITE" id="PS51257">
    <property type="entry name" value="PROKAR_LIPOPROTEIN"/>
    <property type="match status" value="1"/>
</dbReference>
<dbReference type="InterPro" id="IPR050330">
    <property type="entry name" value="Bact_OuterMem_StrucFunc"/>
</dbReference>
<dbReference type="InterPro" id="IPR036737">
    <property type="entry name" value="OmpA-like_sf"/>
</dbReference>
<dbReference type="InterPro" id="IPR006665">
    <property type="entry name" value="OmpA-like"/>
</dbReference>
<accession>A0ABW6C0W9</accession>
<dbReference type="Proteomes" id="UP001597641">
    <property type="component" value="Unassembled WGS sequence"/>
</dbReference>
<reference evidence="7" key="1">
    <citation type="journal article" date="2019" name="Int. J. Syst. Evol. Microbiol.">
        <title>The Global Catalogue of Microorganisms (GCM) 10K type strain sequencing project: providing services to taxonomists for standard genome sequencing and annotation.</title>
        <authorList>
            <consortium name="The Broad Institute Genomics Platform"/>
            <consortium name="The Broad Institute Genome Sequencing Center for Infectious Disease"/>
            <person name="Wu L."/>
            <person name="Ma J."/>
        </authorList>
    </citation>
    <scope>NUCLEOTIDE SEQUENCE [LARGE SCALE GENOMIC DNA]</scope>
    <source>
        <strain evidence="7">KCTC 23984</strain>
    </source>
</reference>
<keyword evidence="2 4" id="KW-0472">Membrane</keyword>
<evidence type="ECO:0000259" key="5">
    <source>
        <dbReference type="PROSITE" id="PS51123"/>
    </source>
</evidence>
<gene>
    <name evidence="6" type="ORF">ACFS7Z_21310</name>
</gene>
<evidence type="ECO:0000256" key="3">
    <source>
        <dbReference type="ARBA" id="ARBA00023237"/>
    </source>
</evidence>
<sequence length="207" mass="22920">MKINLTAVLVLAAGLMVGCNETNKEVDSAGDVRALADEDTAVMYDENNLMAGSVLEADEEEFKSVNFDAPEIEEAELKNAGVGVRGENNYRIYSFEEDVMFATDKAEIQPSGEEKLQAFVDYINKRGTEATIRVYGFTDARASAAYNEELGRERATAVQNWILNNSQLDKNRMKVVSIGEELPEATNATPEGRQQNRRVEIVVVEKS</sequence>
<dbReference type="InterPro" id="IPR006664">
    <property type="entry name" value="OMP_bac"/>
</dbReference>
<keyword evidence="7" id="KW-1185">Reference proteome</keyword>
<dbReference type="RefSeq" id="WP_377489259.1">
    <property type="nucleotide sequence ID" value="NZ_JBHUOX010000021.1"/>
</dbReference>
<evidence type="ECO:0000256" key="1">
    <source>
        <dbReference type="ARBA" id="ARBA00004442"/>
    </source>
</evidence>
<proteinExistence type="predicted"/>
<protein>
    <submittedName>
        <fullName evidence="6">OmpA family protein</fullName>
    </submittedName>
</protein>
<comment type="subcellular location">
    <subcellularLocation>
        <location evidence="1">Cell outer membrane</location>
    </subcellularLocation>
</comment>